<name>A0A7J6DUE1_CANSA</name>
<feature type="repeat" description="PPR" evidence="3">
    <location>
        <begin position="22"/>
        <end position="56"/>
    </location>
</feature>
<evidence type="ECO:0000256" key="1">
    <source>
        <dbReference type="ARBA" id="ARBA00007626"/>
    </source>
</evidence>
<dbReference type="NCBIfam" id="TIGR00756">
    <property type="entry name" value="PPR"/>
    <property type="match status" value="2"/>
</dbReference>
<protein>
    <recommendedName>
        <fullName evidence="6">Pentatricopeptide repeat-containing protein</fullName>
    </recommendedName>
</protein>
<comment type="caution">
    <text evidence="4">The sequence shown here is derived from an EMBL/GenBank/DDBJ whole genome shotgun (WGS) entry which is preliminary data.</text>
</comment>
<dbReference type="PROSITE" id="PS51375">
    <property type="entry name" value="PPR"/>
    <property type="match status" value="1"/>
</dbReference>
<dbReference type="InterPro" id="IPR002885">
    <property type="entry name" value="PPR_rpt"/>
</dbReference>
<comment type="similarity">
    <text evidence="1">Belongs to the PPR family. P subfamily.</text>
</comment>
<dbReference type="AlphaFoldDB" id="A0A7J6DUE1"/>
<dbReference type="Pfam" id="PF13041">
    <property type="entry name" value="PPR_2"/>
    <property type="match status" value="1"/>
</dbReference>
<dbReference type="EMBL" id="JAATIP010000388">
    <property type="protein sequence ID" value="KAF4349715.1"/>
    <property type="molecule type" value="Genomic_DNA"/>
</dbReference>
<sequence>MSEPVGTSIVLSEMQEMEIRPDVILYTVLINGYSKIGKFQDAAVLFREMIESGLEPDAVAYRGDVDGAVTLINEMFSKGLEPDTHAIPDLH</sequence>
<dbReference type="InterPro" id="IPR011990">
    <property type="entry name" value="TPR-like_helical_dom_sf"/>
</dbReference>
<dbReference type="Gene3D" id="1.25.40.10">
    <property type="entry name" value="Tetratricopeptide repeat domain"/>
    <property type="match status" value="1"/>
</dbReference>
<evidence type="ECO:0000313" key="5">
    <source>
        <dbReference type="Proteomes" id="UP000525078"/>
    </source>
</evidence>
<dbReference type="Proteomes" id="UP000525078">
    <property type="component" value="Unassembled WGS sequence"/>
</dbReference>
<proteinExistence type="inferred from homology"/>
<accession>A0A7J6DUE1</accession>
<evidence type="ECO:0000256" key="2">
    <source>
        <dbReference type="ARBA" id="ARBA00022737"/>
    </source>
</evidence>
<dbReference type="PANTHER" id="PTHR47447">
    <property type="entry name" value="OS03G0856100 PROTEIN"/>
    <property type="match status" value="1"/>
</dbReference>
<evidence type="ECO:0000256" key="3">
    <source>
        <dbReference type="PROSITE-ProRule" id="PRU00708"/>
    </source>
</evidence>
<keyword evidence="2" id="KW-0677">Repeat</keyword>
<dbReference type="PANTHER" id="PTHR47447:SF17">
    <property type="entry name" value="OS12G0638900 PROTEIN"/>
    <property type="match status" value="1"/>
</dbReference>
<reference evidence="4 5" key="1">
    <citation type="journal article" date="2020" name="bioRxiv">
        <title>Sequence and annotation of 42 cannabis genomes reveals extensive copy number variation in cannabinoid synthesis and pathogen resistance genes.</title>
        <authorList>
            <person name="Mckernan K.J."/>
            <person name="Helbert Y."/>
            <person name="Kane L.T."/>
            <person name="Ebling H."/>
            <person name="Zhang L."/>
            <person name="Liu B."/>
            <person name="Eaton Z."/>
            <person name="Mclaughlin S."/>
            <person name="Kingan S."/>
            <person name="Baybayan P."/>
            <person name="Concepcion G."/>
            <person name="Jordan M."/>
            <person name="Riva A."/>
            <person name="Barbazuk W."/>
            <person name="Harkins T."/>
        </authorList>
    </citation>
    <scope>NUCLEOTIDE SEQUENCE [LARGE SCALE GENOMIC DNA]</scope>
    <source>
        <strain evidence="5">cv. Jamaican Lion 4</strain>
        <tissue evidence="4">Leaf</tissue>
    </source>
</reference>
<evidence type="ECO:0000313" key="4">
    <source>
        <dbReference type="EMBL" id="KAF4349715.1"/>
    </source>
</evidence>
<gene>
    <name evidence="4" type="ORF">F8388_026217</name>
</gene>
<organism evidence="4 5">
    <name type="scientific">Cannabis sativa</name>
    <name type="common">Hemp</name>
    <name type="synonym">Marijuana</name>
    <dbReference type="NCBI Taxonomy" id="3483"/>
    <lineage>
        <taxon>Eukaryota</taxon>
        <taxon>Viridiplantae</taxon>
        <taxon>Streptophyta</taxon>
        <taxon>Embryophyta</taxon>
        <taxon>Tracheophyta</taxon>
        <taxon>Spermatophyta</taxon>
        <taxon>Magnoliopsida</taxon>
        <taxon>eudicotyledons</taxon>
        <taxon>Gunneridae</taxon>
        <taxon>Pentapetalae</taxon>
        <taxon>rosids</taxon>
        <taxon>fabids</taxon>
        <taxon>Rosales</taxon>
        <taxon>Cannabaceae</taxon>
        <taxon>Cannabis</taxon>
    </lineage>
</organism>
<evidence type="ECO:0008006" key="6">
    <source>
        <dbReference type="Google" id="ProtNLM"/>
    </source>
</evidence>